<feature type="coiled-coil region" evidence="1">
    <location>
        <begin position="41"/>
        <end position="68"/>
    </location>
</feature>
<sequence>MDANPAFSLSFLYRNDPIYSLCASDLMTASQTVNNNFIKEQRLLMKTLRQLEHERVSLKRRLEEEKRQFAFLMTRRLRPRNIPVSSSSTTPSAGVSSLRQARCTRSAPPVLLTQRREASTRNGNRESGYAAHGQQGDMVTHLCHCTRSLHLCPEDKTTPEEATSGMSGGGSRPEQRTHHDSRYPRARNSRSCPPSLRRRAEHSETVCLGIIDQRAK</sequence>
<feature type="compositionally biased region" description="Basic and acidic residues" evidence="2">
    <location>
        <begin position="173"/>
        <end position="183"/>
    </location>
</feature>
<evidence type="ECO:0000313" key="4">
    <source>
        <dbReference type="Proteomes" id="UP001591681"/>
    </source>
</evidence>
<feature type="region of interest" description="Disordered" evidence="2">
    <location>
        <begin position="154"/>
        <end position="201"/>
    </location>
</feature>
<proteinExistence type="predicted"/>
<feature type="region of interest" description="Disordered" evidence="2">
    <location>
        <begin position="82"/>
        <end position="134"/>
    </location>
</feature>
<keyword evidence="4" id="KW-1185">Reference proteome</keyword>
<accession>A0ABD1JVY2</accession>
<name>A0ABD1JVY2_9TELE</name>
<protein>
    <submittedName>
        <fullName evidence="3">Uncharacterized protein</fullName>
    </submittedName>
</protein>
<feature type="compositionally biased region" description="Low complexity" evidence="2">
    <location>
        <begin position="83"/>
        <end position="97"/>
    </location>
</feature>
<evidence type="ECO:0000256" key="1">
    <source>
        <dbReference type="SAM" id="Coils"/>
    </source>
</evidence>
<comment type="caution">
    <text evidence="3">The sequence shown here is derived from an EMBL/GenBank/DDBJ whole genome shotgun (WGS) entry which is preliminary data.</text>
</comment>
<keyword evidence="1" id="KW-0175">Coiled coil</keyword>
<dbReference type="Proteomes" id="UP001591681">
    <property type="component" value="Unassembled WGS sequence"/>
</dbReference>
<dbReference type="AlphaFoldDB" id="A0ABD1JVY2"/>
<evidence type="ECO:0000313" key="3">
    <source>
        <dbReference type="EMBL" id="KAL2090995.1"/>
    </source>
</evidence>
<gene>
    <name evidence="3" type="ORF">ACEWY4_013258</name>
</gene>
<evidence type="ECO:0000256" key="2">
    <source>
        <dbReference type="SAM" id="MobiDB-lite"/>
    </source>
</evidence>
<organism evidence="3 4">
    <name type="scientific">Coilia grayii</name>
    <name type="common">Gray's grenadier anchovy</name>
    <dbReference type="NCBI Taxonomy" id="363190"/>
    <lineage>
        <taxon>Eukaryota</taxon>
        <taxon>Metazoa</taxon>
        <taxon>Chordata</taxon>
        <taxon>Craniata</taxon>
        <taxon>Vertebrata</taxon>
        <taxon>Euteleostomi</taxon>
        <taxon>Actinopterygii</taxon>
        <taxon>Neopterygii</taxon>
        <taxon>Teleostei</taxon>
        <taxon>Clupei</taxon>
        <taxon>Clupeiformes</taxon>
        <taxon>Clupeoidei</taxon>
        <taxon>Engraulidae</taxon>
        <taxon>Coilinae</taxon>
        <taxon>Coilia</taxon>
    </lineage>
</organism>
<dbReference type="EMBL" id="JBHFQA010000011">
    <property type="protein sequence ID" value="KAL2090995.1"/>
    <property type="molecule type" value="Genomic_DNA"/>
</dbReference>
<reference evidence="3 4" key="1">
    <citation type="submission" date="2024-09" db="EMBL/GenBank/DDBJ databases">
        <title>A chromosome-level genome assembly of Gray's grenadier anchovy, Coilia grayii.</title>
        <authorList>
            <person name="Fu Z."/>
        </authorList>
    </citation>
    <scope>NUCLEOTIDE SEQUENCE [LARGE SCALE GENOMIC DNA]</scope>
    <source>
        <strain evidence="3">G4</strain>
        <tissue evidence="3">Muscle</tissue>
    </source>
</reference>